<dbReference type="Pfam" id="PF07584">
    <property type="entry name" value="BatA"/>
    <property type="match status" value="1"/>
</dbReference>
<dbReference type="InterPro" id="IPR002035">
    <property type="entry name" value="VWF_A"/>
</dbReference>
<keyword evidence="2 5" id="KW-0812">Transmembrane</keyword>
<dbReference type="PANTHER" id="PTHR22550">
    <property type="entry name" value="SPORE GERMINATION PROTEIN"/>
    <property type="match status" value="1"/>
</dbReference>
<sequence>MTDWFDIRFWTYDFINPEVLWLLLLAPLLIAFRFWRNNKRSSLTFSAPSRELETISDSTQQVLPFLSTLLFALAITGIIFGIAQPYRLSEEEEFQKKYSEGIDIVLAVDISVSMLARDFKPNRLEAAKNVAAEFIANRPNDRIGLVVYEGEAFTQCPSTTDHRILLESLKNVEAGVLNTNRTAIGMGLGLAVARLRSDELKSKVVILMSDGVSNAGDIDPVTAAELAKAKGVRVYTIGVGSKGTAPMPVNTPFGIRYQQMQVDIDEEALTRVAQMTGGEYFRATDETSLREIYQTIDTMEKTKVNVLEYRVDPPVKAIPFYVFALVLLTGGFIVSQTIEKRVV</sequence>
<dbReference type="SMART" id="SM00327">
    <property type="entry name" value="VWA"/>
    <property type="match status" value="1"/>
</dbReference>
<accession>A0ABP3Y3E8</accession>
<dbReference type="PANTHER" id="PTHR22550:SF5">
    <property type="entry name" value="LEUCINE ZIPPER PROTEIN 4"/>
    <property type="match status" value="1"/>
</dbReference>
<evidence type="ECO:0000256" key="3">
    <source>
        <dbReference type="ARBA" id="ARBA00022989"/>
    </source>
</evidence>
<evidence type="ECO:0000313" key="7">
    <source>
        <dbReference type="EMBL" id="GAA0874851.1"/>
    </source>
</evidence>
<dbReference type="EMBL" id="BAAAFH010000007">
    <property type="protein sequence ID" value="GAA0874851.1"/>
    <property type="molecule type" value="Genomic_DNA"/>
</dbReference>
<evidence type="ECO:0000259" key="6">
    <source>
        <dbReference type="PROSITE" id="PS50234"/>
    </source>
</evidence>
<dbReference type="Gene3D" id="3.40.50.410">
    <property type="entry name" value="von Willebrand factor, type A domain"/>
    <property type="match status" value="1"/>
</dbReference>
<dbReference type="RefSeq" id="WP_343785772.1">
    <property type="nucleotide sequence ID" value="NZ_BAAAFH010000007.1"/>
</dbReference>
<organism evidence="7 8">
    <name type="scientific">Wandonia haliotis</name>
    <dbReference type="NCBI Taxonomy" id="574963"/>
    <lineage>
        <taxon>Bacteria</taxon>
        <taxon>Pseudomonadati</taxon>
        <taxon>Bacteroidota</taxon>
        <taxon>Flavobacteriia</taxon>
        <taxon>Flavobacteriales</taxon>
        <taxon>Crocinitomicaceae</taxon>
        <taxon>Wandonia</taxon>
    </lineage>
</organism>
<keyword evidence="1" id="KW-1003">Cell membrane</keyword>
<evidence type="ECO:0000256" key="5">
    <source>
        <dbReference type="SAM" id="Phobius"/>
    </source>
</evidence>
<comment type="caution">
    <text evidence="7">The sequence shown here is derived from an EMBL/GenBank/DDBJ whole genome shotgun (WGS) entry which is preliminary data.</text>
</comment>
<protein>
    <submittedName>
        <fullName evidence="7">VWA domain-containing protein</fullName>
    </submittedName>
</protein>
<keyword evidence="4 5" id="KW-0472">Membrane</keyword>
<dbReference type="InterPro" id="IPR050768">
    <property type="entry name" value="UPF0353/GerABKA_families"/>
</dbReference>
<feature type="domain" description="VWFA" evidence="6">
    <location>
        <begin position="103"/>
        <end position="296"/>
    </location>
</feature>
<reference evidence="8" key="1">
    <citation type="journal article" date="2019" name="Int. J. Syst. Evol. Microbiol.">
        <title>The Global Catalogue of Microorganisms (GCM) 10K type strain sequencing project: providing services to taxonomists for standard genome sequencing and annotation.</title>
        <authorList>
            <consortium name="The Broad Institute Genomics Platform"/>
            <consortium name="The Broad Institute Genome Sequencing Center for Infectious Disease"/>
            <person name="Wu L."/>
            <person name="Ma J."/>
        </authorList>
    </citation>
    <scope>NUCLEOTIDE SEQUENCE [LARGE SCALE GENOMIC DNA]</scope>
    <source>
        <strain evidence="8">JCM 16083</strain>
    </source>
</reference>
<keyword evidence="8" id="KW-1185">Reference proteome</keyword>
<evidence type="ECO:0000256" key="1">
    <source>
        <dbReference type="ARBA" id="ARBA00022475"/>
    </source>
</evidence>
<dbReference type="CDD" id="cd01467">
    <property type="entry name" value="vWA_BatA_type"/>
    <property type="match status" value="1"/>
</dbReference>
<dbReference type="InterPro" id="IPR036465">
    <property type="entry name" value="vWFA_dom_sf"/>
</dbReference>
<dbReference type="Pfam" id="PF00092">
    <property type="entry name" value="VWA"/>
    <property type="match status" value="1"/>
</dbReference>
<dbReference type="InterPro" id="IPR024163">
    <property type="entry name" value="Aerotolerance_reg_N"/>
</dbReference>
<dbReference type="InterPro" id="IPR033881">
    <property type="entry name" value="vWA_BatA_type"/>
</dbReference>
<dbReference type="Proteomes" id="UP001501126">
    <property type="component" value="Unassembled WGS sequence"/>
</dbReference>
<evidence type="ECO:0000256" key="4">
    <source>
        <dbReference type="ARBA" id="ARBA00023136"/>
    </source>
</evidence>
<gene>
    <name evidence="7" type="ORF">GCM10009118_12590</name>
</gene>
<dbReference type="PROSITE" id="PS50234">
    <property type="entry name" value="VWFA"/>
    <property type="match status" value="1"/>
</dbReference>
<proteinExistence type="predicted"/>
<feature type="transmembrane region" description="Helical" evidence="5">
    <location>
        <begin position="318"/>
        <end position="338"/>
    </location>
</feature>
<evidence type="ECO:0000256" key="2">
    <source>
        <dbReference type="ARBA" id="ARBA00022692"/>
    </source>
</evidence>
<feature type="transmembrane region" description="Helical" evidence="5">
    <location>
        <begin position="62"/>
        <end position="83"/>
    </location>
</feature>
<evidence type="ECO:0000313" key="8">
    <source>
        <dbReference type="Proteomes" id="UP001501126"/>
    </source>
</evidence>
<dbReference type="SUPFAM" id="SSF53300">
    <property type="entry name" value="vWA-like"/>
    <property type="match status" value="1"/>
</dbReference>
<name>A0ABP3Y3E8_9FLAO</name>
<feature type="transmembrane region" description="Helical" evidence="5">
    <location>
        <begin position="19"/>
        <end position="35"/>
    </location>
</feature>
<keyword evidence="3 5" id="KW-1133">Transmembrane helix</keyword>